<protein>
    <recommendedName>
        <fullName evidence="4">RNA chaperone Hfq</fullName>
    </recommendedName>
</protein>
<dbReference type="InterPro" id="IPR005001">
    <property type="entry name" value="Hfq"/>
</dbReference>
<reference evidence="2 3" key="1">
    <citation type="journal article" date="2014" name="BMC Genomics">
        <title>Comparison of environmental and isolate Sulfobacillus genomes reveals diverse carbon, sulfur, nitrogen, and hydrogen metabolisms.</title>
        <authorList>
            <person name="Justice N.B."/>
            <person name="Norman A."/>
            <person name="Brown C.T."/>
            <person name="Singh A."/>
            <person name="Thomas B.C."/>
            <person name="Banfield J.F."/>
        </authorList>
    </citation>
    <scope>NUCLEOTIDE SEQUENCE [LARGE SCALE GENOMIC DNA]</scope>
    <source>
        <strain evidence="2">AMDSBA4</strain>
    </source>
</reference>
<evidence type="ECO:0000256" key="1">
    <source>
        <dbReference type="SAM" id="MobiDB-lite"/>
    </source>
</evidence>
<dbReference type="SUPFAM" id="SSF50182">
    <property type="entry name" value="Sm-like ribonucleoproteins"/>
    <property type="match status" value="1"/>
</dbReference>
<organism evidence="2 3">
    <name type="scientific">Sulfobacillus benefaciens</name>
    <dbReference type="NCBI Taxonomy" id="453960"/>
    <lineage>
        <taxon>Bacteria</taxon>
        <taxon>Bacillati</taxon>
        <taxon>Bacillota</taxon>
        <taxon>Clostridia</taxon>
        <taxon>Eubacteriales</taxon>
        <taxon>Clostridiales Family XVII. Incertae Sedis</taxon>
        <taxon>Sulfobacillus</taxon>
    </lineage>
</organism>
<evidence type="ECO:0000313" key="2">
    <source>
        <dbReference type="EMBL" id="PSR35220.1"/>
    </source>
</evidence>
<gene>
    <name evidence="2" type="ORF">C7B46_02075</name>
</gene>
<dbReference type="GO" id="GO:0006355">
    <property type="term" value="P:regulation of DNA-templated transcription"/>
    <property type="evidence" value="ECO:0007669"/>
    <property type="project" value="InterPro"/>
</dbReference>
<evidence type="ECO:0000313" key="3">
    <source>
        <dbReference type="Proteomes" id="UP000242972"/>
    </source>
</evidence>
<dbReference type="Proteomes" id="UP000242972">
    <property type="component" value="Unassembled WGS sequence"/>
</dbReference>
<dbReference type="AlphaFoldDB" id="A0A2T2XL51"/>
<dbReference type="GO" id="GO:0003723">
    <property type="term" value="F:RNA binding"/>
    <property type="evidence" value="ECO:0007669"/>
    <property type="project" value="InterPro"/>
</dbReference>
<evidence type="ECO:0008006" key="4">
    <source>
        <dbReference type="Google" id="ProtNLM"/>
    </source>
</evidence>
<dbReference type="InterPro" id="IPR010920">
    <property type="entry name" value="LSM_dom_sf"/>
</dbReference>
<dbReference type="EMBL" id="PXYW01000003">
    <property type="protein sequence ID" value="PSR35220.1"/>
    <property type="molecule type" value="Genomic_DNA"/>
</dbReference>
<sequence>MSRMPKSKGSWVEVPQYQRTSKARVPAVNHGSKGGANNRQTSQGRHSSAQEALYRDWVAAEVPLELTFDNGQTLCGTLTDYDTYALVIATEGRPQLVFKSAVRWMRELSPDSRD</sequence>
<accession>A0A2T2XL51</accession>
<dbReference type="Gene3D" id="2.30.30.100">
    <property type="match status" value="1"/>
</dbReference>
<feature type="compositionally biased region" description="Polar residues" evidence="1">
    <location>
        <begin position="35"/>
        <end position="50"/>
    </location>
</feature>
<comment type="caution">
    <text evidence="2">The sequence shown here is derived from an EMBL/GenBank/DDBJ whole genome shotgun (WGS) entry which is preliminary data.</text>
</comment>
<dbReference type="Pfam" id="PF17209">
    <property type="entry name" value="Hfq"/>
    <property type="match status" value="1"/>
</dbReference>
<proteinExistence type="predicted"/>
<feature type="region of interest" description="Disordered" evidence="1">
    <location>
        <begin position="1"/>
        <end position="50"/>
    </location>
</feature>
<name>A0A2T2XL51_9FIRM</name>